<dbReference type="Pfam" id="PF14062">
    <property type="entry name" value="DUF4253"/>
    <property type="match status" value="1"/>
</dbReference>
<dbReference type="AlphaFoldDB" id="A0A2Z5R027"/>
<gene>
    <name evidence="1" type="ORF">RA11412_1769</name>
</gene>
<accession>A0A2Z5R027</accession>
<reference evidence="1 2" key="1">
    <citation type="submission" date="2016-10" db="EMBL/GenBank/DDBJ databases">
        <title>Genome sequence of Rothia aeria strain JCM11412.</title>
        <authorList>
            <person name="Nambu T."/>
        </authorList>
    </citation>
    <scope>NUCLEOTIDE SEQUENCE [LARGE SCALE GENOMIC DNA]</scope>
    <source>
        <strain evidence="1 2">JCM 11412</strain>
    </source>
</reference>
<evidence type="ECO:0000313" key="1">
    <source>
        <dbReference type="EMBL" id="BAV88068.1"/>
    </source>
</evidence>
<proteinExistence type="predicted"/>
<dbReference type="InterPro" id="IPR025349">
    <property type="entry name" value="DUF4253"/>
</dbReference>
<dbReference type="Proteomes" id="UP000250241">
    <property type="component" value="Chromosome"/>
</dbReference>
<keyword evidence="2" id="KW-1185">Reference proteome</keyword>
<dbReference type="KEGG" id="raj:RA11412_1769"/>
<name>A0A2Z5R027_9MICC</name>
<dbReference type="EMBL" id="AP017895">
    <property type="protein sequence ID" value="BAV88068.1"/>
    <property type="molecule type" value="Genomic_DNA"/>
</dbReference>
<evidence type="ECO:0000313" key="2">
    <source>
        <dbReference type="Proteomes" id="UP000250241"/>
    </source>
</evidence>
<sequence length="276" mass="30846">MPEPYDRFIALYPYPHERIRRGEPHEELNRRYLNRCEKGREEGFTPVVVALDQTLLGTMLNNISVRTGVPSESVTAEQVRQHAHTIIEEYHSALAGASVESLAHAAFERLSPDTFKGSYHELVEGEALIIPGEYGTEATAMQPKPLTLMSAYINEEADTQNSDAAGELILLDMPVTEPAEALAYLPFGGWVGCPDAADFMAIAHYWQERDEAVPAVVAAQYTEFYTPEPVNTTLDAAILAAEQCMLSPAMLTDVYRGFSKLSESLYGSHNWYIWWR</sequence>
<protein>
    <submittedName>
        <fullName evidence="1">Uncharacterized protein</fullName>
    </submittedName>
</protein>
<organism evidence="1 2">
    <name type="scientific">Rothia aeria</name>
    <dbReference type="NCBI Taxonomy" id="172042"/>
    <lineage>
        <taxon>Bacteria</taxon>
        <taxon>Bacillati</taxon>
        <taxon>Actinomycetota</taxon>
        <taxon>Actinomycetes</taxon>
        <taxon>Micrococcales</taxon>
        <taxon>Micrococcaceae</taxon>
        <taxon>Rothia</taxon>
    </lineage>
</organism>
<dbReference type="RefSeq" id="WP_128087765.1">
    <property type="nucleotide sequence ID" value="NZ_CBDEQU010000067.1"/>
</dbReference>
<dbReference type="GeneID" id="93860836"/>